<evidence type="ECO:0000313" key="11">
    <source>
        <dbReference type="EMBL" id="CAA9214429.1"/>
    </source>
</evidence>
<evidence type="ECO:0000256" key="1">
    <source>
        <dbReference type="ARBA" id="ARBA00007894"/>
    </source>
</evidence>
<dbReference type="InterPro" id="IPR001412">
    <property type="entry name" value="aa-tRNA-synth_I_CS"/>
</dbReference>
<feature type="domain" description="Aminoacyl-tRNA synthetase class I anticodon-binding" evidence="10">
    <location>
        <begin position="372"/>
        <end position="444"/>
    </location>
</feature>
<dbReference type="PRINTS" id="PR00987">
    <property type="entry name" value="TRNASYNTHGLU"/>
</dbReference>
<comment type="caution">
    <text evidence="8">Lacks conserved residue(s) required for the propagation of feature annotation.</text>
</comment>
<proteinExistence type="inferred from homology"/>
<dbReference type="EC" id="6.1.1.17" evidence="8"/>
<dbReference type="InterPro" id="IPR020751">
    <property type="entry name" value="aa-tRNA-synth_I_codon-bd_sub2"/>
</dbReference>
<dbReference type="Gene3D" id="3.40.50.620">
    <property type="entry name" value="HUPs"/>
    <property type="match status" value="1"/>
</dbReference>
<dbReference type="Pfam" id="PF00749">
    <property type="entry name" value="tRNA-synt_1c"/>
    <property type="match status" value="1"/>
</dbReference>
<dbReference type="Gene3D" id="1.10.10.350">
    <property type="match status" value="1"/>
</dbReference>
<sequence>MKLRFAPSPTGLLHVGNARAALVNWLFARQRGGSVLLRLDDTDLERSKAEYAEALQEDLRWLGLDWDESFRQSDRLPLYAAAAERLKASGHLYPCFESEEELRYKRELRLKQGRPPLYDRGALKMTPEQYERALANGKRPYWRFKLSGLQREWADGVLGRRAVKLSSLSDPVLVRADGSPLYTFTSVVDDLESRVTHIIRGEDHVTNTGVQLDIWEALARRDDLRPEALSFAHLPLLTDADGGPLSKRLGSLSLRQLRRDGVEPAALAGYLAALGTSTDPAPGMPAELVPGFALTAISRSAARFDVQQLLALNRKHLHGLPFEAVQAQLPAGADEEFWLAVRGNLDLLGEARSWFEVVRGSIVPPAQPGEGEFLQAALAALPPEPWDGATWGAWTEALKQSTGRKGKALFLPLRLALTGEDHGPDLKGLLPLIGRERAALRLRLGVDG</sequence>
<keyword evidence="3 8" id="KW-0436">Ligase</keyword>
<protein>
    <recommendedName>
        <fullName evidence="8">Glutamate--tRNA ligase</fullName>
        <ecNumber evidence="8">6.1.1.17</ecNumber>
    </recommendedName>
    <alternativeName>
        <fullName evidence="8">Glutamyl-tRNA synthetase</fullName>
        <shortName evidence="8">GluRS</shortName>
    </alternativeName>
</protein>
<feature type="domain" description="Glutamyl/glutaminyl-tRNA synthetase class Ib catalytic" evidence="9">
    <location>
        <begin position="2"/>
        <end position="278"/>
    </location>
</feature>
<dbReference type="GO" id="GO:0005524">
    <property type="term" value="F:ATP binding"/>
    <property type="evidence" value="ECO:0007669"/>
    <property type="project" value="UniProtKB-UniRule"/>
</dbReference>
<gene>
    <name evidence="8" type="primary">gltX</name>
    <name evidence="11" type="ORF">AVDCRST_MAG27-70</name>
</gene>
<evidence type="ECO:0000256" key="5">
    <source>
        <dbReference type="ARBA" id="ARBA00022840"/>
    </source>
</evidence>
<keyword evidence="7 8" id="KW-0030">Aminoacyl-tRNA synthetase</keyword>
<dbReference type="InterPro" id="IPR020058">
    <property type="entry name" value="Glu/Gln-tRNA-synth_Ib_cat-dom"/>
</dbReference>
<reference evidence="11" key="1">
    <citation type="submission" date="2020-02" db="EMBL/GenBank/DDBJ databases">
        <authorList>
            <person name="Meier V. D."/>
        </authorList>
    </citation>
    <scope>NUCLEOTIDE SEQUENCE</scope>
    <source>
        <strain evidence="11">AVDCRST_MAG27</strain>
    </source>
</reference>
<dbReference type="PROSITE" id="PS00178">
    <property type="entry name" value="AA_TRNA_LIGASE_I"/>
    <property type="match status" value="1"/>
</dbReference>
<dbReference type="GO" id="GO:0005737">
    <property type="term" value="C:cytoplasm"/>
    <property type="evidence" value="ECO:0007669"/>
    <property type="project" value="UniProtKB-SubCell"/>
</dbReference>
<dbReference type="InterPro" id="IPR014729">
    <property type="entry name" value="Rossmann-like_a/b/a_fold"/>
</dbReference>
<dbReference type="NCBIfam" id="TIGR00464">
    <property type="entry name" value="gltX_bact"/>
    <property type="match status" value="1"/>
</dbReference>
<dbReference type="PANTHER" id="PTHR43311:SF2">
    <property type="entry name" value="GLUTAMATE--TRNA LIGASE, MITOCHONDRIAL-RELATED"/>
    <property type="match status" value="1"/>
</dbReference>
<evidence type="ECO:0000259" key="10">
    <source>
        <dbReference type="Pfam" id="PF19269"/>
    </source>
</evidence>
<dbReference type="InterPro" id="IPR008925">
    <property type="entry name" value="aa_tRNA-synth_I_cd-bd_sf"/>
</dbReference>
<comment type="subcellular location">
    <subcellularLocation>
        <location evidence="8">Cytoplasm</location>
    </subcellularLocation>
</comment>
<evidence type="ECO:0000256" key="8">
    <source>
        <dbReference type="HAMAP-Rule" id="MF_00022"/>
    </source>
</evidence>
<comment type="similarity">
    <text evidence="1 8">Belongs to the class-I aminoacyl-tRNA synthetase family. Glutamate--tRNA ligase type 1 subfamily.</text>
</comment>
<dbReference type="GO" id="GO:0004818">
    <property type="term" value="F:glutamate-tRNA ligase activity"/>
    <property type="evidence" value="ECO:0007669"/>
    <property type="project" value="UniProtKB-UniRule"/>
</dbReference>
<dbReference type="AlphaFoldDB" id="A0A6J4H429"/>
<evidence type="ECO:0000256" key="2">
    <source>
        <dbReference type="ARBA" id="ARBA00022490"/>
    </source>
</evidence>
<evidence type="ECO:0000256" key="6">
    <source>
        <dbReference type="ARBA" id="ARBA00022917"/>
    </source>
</evidence>
<keyword evidence="6 8" id="KW-0648">Protein biosynthesis</keyword>
<dbReference type="SUPFAM" id="SSF52374">
    <property type="entry name" value="Nucleotidylyl transferase"/>
    <property type="match status" value="1"/>
</dbReference>
<dbReference type="GO" id="GO:0000049">
    <property type="term" value="F:tRNA binding"/>
    <property type="evidence" value="ECO:0007669"/>
    <property type="project" value="InterPro"/>
</dbReference>
<comment type="function">
    <text evidence="8">Catalyzes the attachment of glutamate to tRNA(Glu) in a two-step reaction: glutamate is first activated by ATP to form Glu-AMP and then transferred to the acceptor end of tRNA(Glu).</text>
</comment>
<dbReference type="InterPro" id="IPR000924">
    <property type="entry name" value="Glu/Gln-tRNA-synth"/>
</dbReference>
<dbReference type="HAMAP" id="MF_00022">
    <property type="entry name" value="Glu_tRNA_synth_type1"/>
    <property type="match status" value="1"/>
</dbReference>
<comment type="catalytic activity">
    <reaction evidence="8">
        <text>tRNA(Glu) + L-glutamate + ATP = L-glutamyl-tRNA(Glu) + AMP + diphosphate</text>
        <dbReference type="Rhea" id="RHEA:23540"/>
        <dbReference type="Rhea" id="RHEA-COMP:9663"/>
        <dbReference type="Rhea" id="RHEA-COMP:9680"/>
        <dbReference type="ChEBI" id="CHEBI:29985"/>
        <dbReference type="ChEBI" id="CHEBI:30616"/>
        <dbReference type="ChEBI" id="CHEBI:33019"/>
        <dbReference type="ChEBI" id="CHEBI:78442"/>
        <dbReference type="ChEBI" id="CHEBI:78520"/>
        <dbReference type="ChEBI" id="CHEBI:456215"/>
        <dbReference type="EC" id="6.1.1.17"/>
    </reaction>
</comment>
<evidence type="ECO:0000256" key="3">
    <source>
        <dbReference type="ARBA" id="ARBA00022598"/>
    </source>
</evidence>
<feature type="binding site" evidence="8">
    <location>
        <position position="247"/>
    </location>
    <ligand>
        <name>ATP</name>
        <dbReference type="ChEBI" id="CHEBI:30616"/>
    </ligand>
</feature>
<comment type="subunit">
    <text evidence="8">Monomer.</text>
</comment>
<dbReference type="EMBL" id="CADCTD010000002">
    <property type="protein sequence ID" value="CAA9214429.1"/>
    <property type="molecule type" value="Genomic_DNA"/>
</dbReference>
<feature type="short sequence motif" description="'HIGH' region" evidence="8">
    <location>
        <begin position="7"/>
        <end position="17"/>
    </location>
</feature>
<dbReference type="InterPro" id="IPR004527">
    <property type="entry name" value="Glu-tRNA-ligase_bac/mito"/>
</dbReference>
<name>A0A6J4H429_9PROT</name>
<evidence type="ECO:0000256" key="4">
    <source>
        <dbReference type="ARBA" id="ARBA00022741"/>
    </source>
</evidence>
<evidence type="ECO:0000259" key="9">
    <source>
        <dbReference type="Pfam" id="PF00749"/>
    </source>
</evidence>
<dbReference type="Pfam" id="PF19269">
    <property type="entry name" value="Anticodon_2"/>
    <property type="match status" value="1"/>
</dbReference>
<feature type="short sequence motif" description="'KMSKS' region" evidence="8">
    <location>
        <begin position="244"/>
        <end position="248"/>
    </location>
</feature>
<evidence type="ECO:0000256" key="7">
    <source>
        <dbReference type="ARBA" id="ARBA00023146"/>
    </source>
</evidence>
<dbReference type="InterPro" id="IPR049940">
    <property type="entry name" value="GluQ/Sye"/>
</dbReference>
<dbReference type="PANTHER" id="PTHR43311">
    <property type="entry name" value="GLUTAMATE--TRNA LIGASE"/>
    <property type="match status" value="1"/>
</dbReference>
<dbReference type="GO" id="GO:0006424">
    <property type="term" value="P:glutamyl-tRNA aminoacylation"/>
    <property type="evidence" value="ECO:0007669"/>
    <property type="project" value="UniProtKB-UniRule"/>
</dbReference>
<keyword evidence="5 8" id="KW-0067">ATP-binding</keyword>
<keyword evidence="2 8" id="KW-0963">Cytoplasm</keyword>
<accession>A0A6J4H429</accession>
<organism evidence="11">
    <name type="scientific">uncultured Craurococcus sp</name>
    <dbReference type="NCBI Taxonomy" id="1135998"/>
    <lineage>
        <taxon>Bacteria</taxon>
        <taxon>Pseudomonadati</taxon>
        <taxon>Pseudomonadota</taxon>
        <taxon>Alphaproteobacteria</taxon>
        <taxon>Acetobacterales</taxon>
        <taxon>Acetobacteraceae</taxon>
        <taxon>Craurococcus</taxon>
        <taxon>environmental samples</taxon>
    </lineage>
</organism>
<dbReference type="SUPFAM" id="SSF48163">
    <property type="entry name" value="An anticodon-binding domain of class I aminoacyl-tRNA synthetases"/>
    <property type="match status" value="1"/>
</dbReference>
<dbReference type="InterPro" id="IPR045462">
    <property type="entry name" value="aa-tRNA-synth_I_cd-bd"/>
</dbReference>
<keyword evidence="4 8" id="KW-0547">Nucleotide-binding</keyword>